<dbReference type="PANTHER" id="PTHR10779">
    <property type="entry name" value="DYNEIN LIGHT CHAIN ROADBLOCK"/>
    <property type="match status" value="1"/>
</dbReference>
<keyword evidence="3" id="KW-1185">Reference proteome</keyword>
<dbReference type="OrthoDB" id="9985637at2759"/>
<evidence type="ECO:0000313" key="2">
    <source>
        <dbReference type="EMBL" id="RPA72826.1"/>
    </source>
</evidence>
<reference evidence="2 3" key="1">
    <citation type="journal article" date="2018" name="Nat. Ecol. Evol.">
        <title>Pezizomycetes genomes reveal the molecular basis of ectomycorrhizal truffle lifestyle.</title>
        <authorList>
            <person name="Murat C."/>
            <person name="Payen T."/>
            <person name="Noel B."/>
            <person name="Kuo A."/>
            <person name="Morin E."/>
            <person name="Chen J."/>
            <person name="Kohler A."/>
            <person name="Krizsan K."/>
            <person name="Balestrini R."/>
            <person name="Da Silva C."/>
            <person name="Montanini B."/>
            <person name="Hainaut M."/>
            <person name="Levati E."/>
            <person name="Barry K.W."/>
            <person name="Belfiori B."/>
            <person name="Cichocki N."/>
            <person name="Clum A."/>
            <person name="Dockter R.B."/>
            <person name="Fauchery L."/>
            <person name="Guy J."/>
            <person name="Iotti M."/>
            <person name="Le Tacon F."/>
            <person name="Lindquist E.A."/>
            <person name="Lipzen A."/>
            <person name="Malagnac F."/>
            <person name="Mello A."/>
            <person name="Molinier V."/>
            <person name="Miyauchi S."/>
            <person name="Poulain J."/>
            <person name="Riccioni C."/>
            <person name="Rubini A."/>
            <person name="Sitrit Y."/>
            <person name="Splivallo R."/>
            <person name="Traeger S."/>
            <person name="Wang M."/>
            <person name="Zifcakova L."/>
            <person name="Wipf D."/>
            <person name="Zambonelli A."/>
            <person name="Paolocci F."/>
            <person name="Nowrousian M."/>
            <person name="Ottonello S."/>
            <person name="Baldrian P."/>
            <person name="Spatafora J.W."/>
            <person name="Henrissat B."/>
            <person name="Nagy L.G."/>
            <person name="Aury J.M."/>
            <person name="Wincker P."/>
            <person name="Grigoriev I.V."/>
            <person name="Bonfante P."/>
            <person name="Martin F.M."/>
        </authorList>
    </citation>
    <scope>NUCLEOTIDE SEQUENCE [LARGE SCALE GENOMIC DNA]</scope>
    <source>
        <strain evidence="2 3">RN42</strain>
    </source>
</reference>
<proteinExistence type="predicted"/>
<evidence type="ECO:0008006" key="4">
    <source>
        <dbReference type="Google" id="ProtNLM"/>
    </source>
</evidence>
<evidence type="ECO:0000313" key="3">
    <source>
        <dbReference type="Proteomes" id="UP000275078"/>
    </source>
</evidence>
<sequence length="175" mass="18826">MPTASTSTSPRASPEPTFETPLATPHPNPAATAEATSPHLTALLSHLLQKPNVNRVLILSRSTGSILRNELVSSSSTTSTSVSAANALINEDSEEGQERVRKYAGLVWRFVKMAGEVAEATEGRGILAGEEEEEQMGHEQVAEDVKLLRLRSGKKELVVVPDAKFILVVVHDVVH</sequence>
<evidence type="ECO:0000256" key="1">
    <source>
        <dbReference type="SAM" id="MobiDB-lite"/>
    </source>
</evidence>
<dbReference type="Gene3D" id="3.30.450.30">
    <property type="entry name" value="Dynein light chain 2a, cytoplasmic"/>
    <property type="match status" value="1"/>
</dbReference>
<protein>
    <recommendedName>
        <fullName evidence="4">Roadblock/LAMTOR2 domain-containing protein</fullName>
    </recommendedName>
</protein>
<organism evidence="2 3">
    <name type="scientific">Ascobolus immersus RN42</name>
    <dbReference type="NCBI Taxonomy" id="1160509"/>
    <lineage>
        <taxon>Eukaryota</taxon>
        <taxon>Fungi</taxon>
        <taxon>Dikarya</taxon>
        <taxon>Ascomycota</taxon>
        <taxon>Pezizomycotina</taxon>
        <taxon>Pezizomycetes</taxon>
        <taxon>Pezizales</taxon>
        <taxon>Ascobolaceae</taxon>
        <taxon>Ascobolus</taxon>
    </lineage>
</organism>
<accession>A0A3N4HIP2</accession>
<dbReference type="SUPFAM" id="SSF103196">
    <property type="entry name" value="Roadblock/LC7 domain"/>
    <property type="match status" value="1"/>
</dbReference>
<dbReference type="EMBL" id="ML119844">
    <property type="protein sequence ID" value="RPA72826.1"/>
    <property type="molecule type" value="Genomic_DNA"/>
</dbReference>
<feature type="region of interest" description="Disordered" evidence="1">
    <location>
        <begin position="1"/>
        <end position="34"/>
    </location>
</feature>
<feature type="compositionally biased region" description="Low complexity" evidence="1">
    <location>
        <begin position="1"/>
        <end position="17"/>
    </location>
</feature>
<dbReference type="STRING" id="1160509.A0A3N4HIP2"/>
<dbReference type="Proteomes" id="UP000275078">
    <property type="component" value="Unassembled WGS sequence"/>
</dbReference>
<gene>
    <name evidence="2" type="ORF">BJ508DRAFT_419277</name>
</gene>
<name>A0A3N4HIP2_ASCIM</name>
<dbReference type="AlphaFoldDB" id="A0A3N4HIP2"/>